<evidence type="ECO:0000256" key="1">
    <source>
        <dbReference type="ARBA" id="ARBA00004141"/>
    </source>
</evidence>
<evidence type="ECO:0000256" key="4">
    <source>
        <dbReference type="ARBA" id="ARBA00023136"/>
    </source>
</evidence>
<proteinExistence type="predicted"/>
<dbReference type="Proteomes" id="UP001432000">
    <property type="component" value="Chromosome"/>
</dbReference>
<feature type="transmembrane region" description="Helical" evidence="5">
    <location>
        <begin position="136"/>
        <end position="154"/>
    </location>
</feature>
<evidence type="ECO:0000256" key="3">
    <source>
        <dbReference type="ARBA" id="ARBA00022989"/>
    </source>
</evidence>
<gene>
    <name evidence="7" type="ORF">WDS16_14560</name>
</gene>
<feature type="transmembrane region" description="Helical" evidence="5">
    <location>
        <begin position="12"/>
        <end position="31"/>
    </location>
</feature>
<evidence type="ECO:0000259" key="6">
    <source>
        <dbReference type="Pfam" id="PF13515"/>
    </source>
</evidence>
<feature type="transmembrane region" description="Helical" evidence="5">
    <location>
        <begin position="43"/>
        <end position="60"/>
    </location>
</feature>
<reference evidence="7 8" key="1">
    <citation type="submission" date="2024-03" db="EMBL/GenBank/DDBJ databases">
        <title>Natural products discovery in diverse microorganisms through a two-stage MS feature dereplication strategy.</title>
        <authorList>
            <person name="Zhang R."/>
        </authorList>
    </citation>
    <scope>NUCLEOTIDE SEQUENCE [LARGE SCALE GENOMIC DNA]</scope>
    <source>
        <strain evidence="7 8">18930</strain>
    </source>
</reference>
<feature type="domain" description="Integral membrane bound transporter" evidence="6">
    <location>
        <begin position="24"/>
        <end position="149"/>
    </location>
</feature>
<dbReference type="Pfam" id="PF13515">
    <property type="entry name" value="FUSC_2"/>
    <property type="match status" value="1"/>
</dbReference>
<evidence type="ECO:0000256" key="5">
    <source>
        <dbReference type="SAM" id="Phobius"/>
    </source>
</evidence>
<sequence length="358" mass="37768">MRGSSVVRKIGGPWLVAAAKSTIAALVAWWLSDRVIESPQSFLAPYTALFMIGVTVRASGTAALRQVGVVVAGVTVAAATVVTLPPVAALAASVAIGTAVGRLRIFAPDGMWVAITALLVLLYGSAMDETMVMFRIADVALGALVGVCVNALVLPPEFLSEARDLVVERSRGQAQLLRDLARAVKDGKHVQGELRTDLWALLKATGVTAALDRGKDSLRGNIRRTRWSRVGGERIYRPVAIALDRTLISLAAVVVGVEALSHKADACQEGLRADVADLLEAVADALDELGYDPARHHSPYAQMMNLRLPEAMRLNDVVRADLDGAGSEAEAISAIVVAVDTVNATLYGLGHDRTPAST</sequence>
<name>A0ABZ2PD17_9NOCA</name>
<evidence type="ECO:0000256" key="2">
    <source>
        <dbReference type="ARBA" id="ARBA00022692"/>
    </source>
</evidence>
<dbReference type="InterPro" id="IPR049453">
    <property type="entry name" value="Memb_transporter_dom"/>
</dbReference>
<comment type="subcellular location">
    <subcellularLocation>
        <location evidence="1">Membrane</location>
        <topology evidence="1">Multi-pass membrane protein</topology>
    </subcellularLocation>
</comment>
<keyword evidence="3 5" id="KW-1133">Transmembrane helix</keyword>
<evidence type="ECO:0000313" key="8">
    <source>
        <dbReference type="Proteomes" id="UP001432000"/>
    </source>
</evidence>
<keyword evidence="4 5" id="KW-0472">Membrane</keyword>
<accession>A0ABZ2PD17</accession>
<keyword evidence="8" id="KW-1185">Reference proteome</keyword>
<keyword evidence="2 5" id="KW-0812">Transmembrane</keyword>
<feature type="transmembrane region" description="Helical" evidence="5">
    <location>
        <begin position="67"/>
        <end position="99"/>
    </location>
</feature>
<evidence type="ECO:0000313" key="7">
    <source>
        <dbReference type="EMBL" id="WXG66522.1"/>
    </source>
</evidence>
<protein>
    <submittedName>
        <fullName evidence="7">FUSC family protein</fullName>
    </submittedName>
</protein>
<dbReference type="RefSeq" id="WP_338885969.1">
    <property type="nucleotide sequence ID" value="NZ_CP147846.1"/>
</dbReference>
<dbReference type="EMBL" id="CP147846">
    <property type="protein sequence ID" value="WXG66522.1"/>
    <property type="molecule type" value="Genomic_DNA"/>
</dbReference>
<organism evidence="7 8">
    <name type="scientific">Rhodococcus sovatensis</name>
    <dbReference type="NCBI Taxonomy" id="1805840"/>
    <lineage>
        <taxon>Bacteria</taxon>
        <taxon>Bacillati</taxon>
        <taxon>Actinomycetota</taxon>
        <taxon>Actinomycetes</taxon>
        <taxon>Mycobacteriales</taxon>
        <taxon>Nocardiaceae</taxon>
        <taxon>Rhodococcus</taxon>
    </lineage>
</organism>
<feature type="transmembrane region" description="Helical" evidence="5">
    <location>
        <begin position="105"/>
        <end position="124"/>
    </location>
</feature>